<evidence type="ECO:0000259" key="2">
    <source>
        <dbReference type="Pfam" id="PF00881"/>
    </source>
</evidence>
<evidence type="ECO:0000313" key="4">
    <source>
        <dbReference type="Proteomes" id="UP000649739"/>
    </source>
</evidence>
<dbReference type="PANTHER" id="PTHR43543">
    <property type="entry name" value="MALONIC SEMIALDEHYDE REDUCTASE RUTE-RELATED"/>
    <property type="match status" value="1"/>
</dbReference>
<dbReference type="SUPFAM" id="SSF55469">
    <property type="entry name" value="FMN-dependent nitroreductase-like"/>
    <property type="match status" value="1"/>
</dbReference>
<dbReference type="NCBIfam" id="NF003768">
    <property type="entry name" value="PRK05365.1"/>
    <property type="match status" value="1"/>
</dbReference>
<sequence length="228" mass="24327">MSAPPAADPIAPDPADPIPPDPIPPDATDPILLDPASRDLLFRAARTANAFADRPVTDAHLRAVQELARYGPTAFNAQPLRVVALRSPAARQRLLPHLSPGNRDKTAAAPLTVILAADTGFDEHLPRLFPHRPGVRDWFAGDDNAAARERTARFNATLQIGYLIVGARAAGLATGPMAGFDPAGVDAEFFRDGRLRALLLLNLGYPAAGEPAHPRPPRLSADDVLYDL</sequence>
<feature type="compositionally biased region" description="Pro residues" evidence="1">
    <location>
        <begin position="11"/>
        <end position="27"/>
    </location>
</feature>
<name>A0A8J3FAY4_9ACTN</name>
<keyword evidence="4" id="KW-1185">Reference proteome</keyword>
<dbReference type="Pfam" id="PF00881">
    <property type="entry name" value="Nitroreductase"/>
    <property type="match status" value="1"/>
</dbReference>
<dbReference type="Gene3D" id="3.40.109.10">
    <property type="entry name" value="NADH Oxidase"/>
    <property type="match status" value="1"/>
</dbReference>
<protein>
    <submittedName>
        <fullName evidence="3">Nitroreductase family protein</fullName>
    </submittedName>
</protein>
<dbReference type="RefSeq" id="WP_229783257.1">
    <property type="nucleotide sequence ID" value="NZ_BMQB01000001.1"/>
</dbReference>
<dbReference type="GO" id="GO:0016491">
    <property type="term" value="F:oxidoreductase activity"/>
    <property type="evidence" value="ECO:0007669"/>
    <property type="project" value="InterPro"/>
</dbReference>
<reference evidence="3" key="1">
    <citation type="journal article" date="2014" name="Int. J. Syst. Evol. Microbiol.">
        <title>Complete genome sequence of Corynebacterium casei LMG S-19264T (=DSM 44701T), isolated from a smear-ripened cheese.</title>
        <authorList>
            <consortium name="US DOE Joint Genome Institute (JGI-PGF)"/>
            <person name="Walter F."/>
            <person name="Albersmeier A."/>
            <person name="Kalinowski J."/>
            <person name="Ruckert C."/>
        </authorList>
    </citation>
    <scope>NUCLEOTIDE SEQUENCE</scope>
    <source>
        <strain evidence="3">JCM 3090</strain>
    </source>
</reference>
<evidence type="ECO:0000256" key="1">
    <source>
        <dbReference type="SAM" id="MobiDB-lite"/>
    </source>
</evidence>
<evidence type="ECO:0000313" key="3">
    <source>
        <dbReference type="EMBL" id="GGJ78806.1"/>
    </source>
</evidence>
<accession>A0A8J3FAY4</accession>
<dbReference type="Proteomes" id="UP000649739">
    <property type="component" value="Unassembled WGS sequence"/>
</dbReference>
<organism evidence="3 4">
    <name type="scientific">Pilimelia anulata</name>
    <dbReference type="NCBI Taxonomy" id="53371"/>
    <lineage>
        <taxon>Bacteria</taxon>
        <taxon>Bacillati</taxon>
        <taxon>Actinomycetota</taxon>
        <taxon>Actinomycetes</taxon>
        <taxon>Micromonosporales</taxon>
        <taxon>Micromonosporaceae</taxon>
        <taxon>Pilimelia</taxon>
    </lineage>
</organism>
<proteinExistence type="predicted"/>
<feature type="domain" description="Nitroreductase" evidence="2">
    <location>
        <begin position="46"/>
        <end position="205"/>
    </location>
</feature>
<dbReference type="InterPro" id="IPR000415">
    <property type="entry name" value="Nitroreductase-like"/>
</dbReference>
<reference evidence="3" key="2">
    <citation type="submission" date="2020-09" db="EMBL/GenBank/DDBJ databases">
        <authorList>
            <person name="Sun Q."/>
            <person name="Ohkuma M."/>
        </authorList>
    </citation>
    <scope>NUCLEOTIDE SEQUENCE</scope>
    <source>
        <strain evidence="3">JCM 3090</strain>
    </source>
</reference>
<dbReference type="InterPro" id="IPR050461">
    <property type="entry name" value="Nitroreductase_HadB/RutE"/>
</dbReference>
<dbReference type="AlphaFoldDB" id="A0A8J3FAY4"/>
<dbReference type="EMBL" id="BMQB01000001">
    <property type="protein sequence ID" value="GGJ78806.1"/>
    <property type="molecule type" value="Genomic_DNA"/>
</dbReference>
<comment type="caution">
    <text evidence="3">The sequence shown here is derived from an EMBL/GenBank/DDBJ whole genome shotgun (WGS) entry which is preliminary data.</text>
</comment>
<gene>
    <name evidence="3" type="ORF">GCM10010123_05920</name>
</gene>
<feature type="region of interest" description="Disordered" evidence="1">
    <location>
        <begin position="1"/>
        <end position="30"/>
    </location>
</feature>
<feature type="compositionally biased region" description="Low complexity" evidence="1">
    <location>
        <begin position="1"/>
        <end position="10"/>
    </location>
</feature>
<dbReference type="PANTHER" id="PTHR43543:SF1">
    <property type="entry name" value="MALONIC SEMIALDEHYDE REDUCTASE RUTE-RELATED"/>
    <property type="match status" value="1"/>
</dbReference>
<dbReference type="InterPro" id="IPR029479">
    <property type="entry name" value="Nitroreductase"/>
</dbReference>